<dbReference type="EMBL" id="SJPT01000004">
    <property type="protein sequence ID" value="TWU23265.1"/>
    <property type="molecule type" value="Genomic_DNA"/>
</dbReference>
<dbReference type="SUPFAM" id="SSF51735">
    <property type="entry name" value="NAD(P)-binding Rossmann-fold domains"/>
    <property type="match status" value="1"/>
</dbReference>
<dbReference type="Pfam" id="PF13460">
    <property type="entry name" value="NAD_binding_10"/>
    <property type="match status" value="1"/>
</dbReference>
<evidence type="ECO:0000256" key="1">
    <source>
        <dbReference type="SAM" id="MobiDB-lite"/>
    </source>
</evidence>
<feature type="domain" description="NAD(P)-binding" evidence="2">
    <location>
        <begin position="39"/>
        <end position="228"/>
    </location>
</feature>
<evidence type="ECO:0000313" key="3">
    <source>
        <dbReference type="EMBL" id="TWU23265.1"/>
    </source>
</evidence>
<comment type="caution">
    <text evidence="3">The sequence shown here is derived from an EMBL/GenBank/DDBJ whole genome shotgun (WGS) entry which is preliminary data.</text>
</comment>
<name>A0A5C6CGW3_9BACT</name>
<dbReference type="InterPro" id="IPR016040">
    <property type="entry name" value="NAD(P)-bd_dom"/>
</dbReference>
<dbReference type="RefSeq" id="WP_146595004.1">
    <property type="nucleotide sequence ID" value="NZ_SJPT01000004.1"/>
</dbReference>
<dbReference type="InterPro" id="IPR036291">
    <property type="entry name" value="NAD(P)-bd_dom_sf"/>
</dbReference>
<evidence type="ECO:0000313" key="4">
    <source>
        <dbReference type="Proteomes" id="UP000316304"/>
    </source>
</evidence>
<dbReference type="OrthoDB" id="267271at2"/>
<evidence type="ECO:0000259" key="2">
    <source>
        <dbReference type="Pfam" id="PF13460"/>
    </source>
</evidence>
<proteinExistence type="predicted"/>
<sequence>MVAFTHSYPSDSSHFLRQPHPTERGGFDMLDCEVISILGADCPIGRQIIEISLRCGYEVQALTQTALEPSPDKDLRVLQSESFDERHIQTVVRGSTCVINLCNMSGCRAAQGGMSSVSISQVALHAMQQSRTPRYLLVTHPGVRFPSDHKLAVDGFTSRYVWPIAHRQRARELQEEANLVMKTDLNWTIVRCPKIKTVATMGSIRVNRNKPMGRFVATDRLARYLVHLKDSDTYNRQAIFVASVSVRKN</sequence>
<keyword evidence="4" id="KW-1185">Reference proteome</keyword>
<dbReference type="Gene3D" id="3.40.50.720">
    <property type="entry name" value="NAD(P)-binding Rossmann-like Domain"/>
    <property type="match status" value="1"/>
</dbReference>
<accession>A0A5C6CGW3</accession>
<dbReference type="AlphaFoldDB" id="A0A5C6CGW3"/>
<feature type="region of interest" description="Disordered" evidence="1">
    <location>
        <begin position="1"/>
        <end position="20"/>
    </location>
</feature>
<gene>
    <name evidence="3" type="ORF">Pla52o_28010</name>
</gene>
<reference evidence="3 4" key="1">
    <citation type="submission" date="2019-02" db="EMBL/GenBank/DDBJ databases">
        <title>Deep-cultivation of Planctomycetes and their phenomic and genomic characterization uncovers novel biology.</title>
        <authorList>
            <person name="Wiegand S."/>
            <person name="Jogler M."/>
            <person name="Boedeker C."/>
            <person name="Pinto D."/>
            <person name="Vollmers J."/>
            <person name="Rivas-Marin E."/>
            <person name="Kohn T."/>
            <person name="Peeters S.H."/>
            <person name="Heuer A."/>
            <person name="Rast P."/>
            <person name="Oberbeckmann S."/>
            <person name="Bunk B."/>
            <person name="Jeske O."/>
            <person name="Meyerdierks A."/>
            <person name="Storesund J.E."/>
            <person name="Kallscheuer N."/>
            <person name="Luecker S."/>
            <person name="Lage O.M."/>
            <person name="Pohl T."/>
            <person name="Merkel B.J."/>
            <person name="Hornburger P."/>
            <person name="Mueller R.-W."/>
            <person name="Bruemmer F."/>
            <person name="Labrenz M."/>
            <person name="Spormann A.M."/>
            <person name="Op Den Camp H."/>
            <person name="Overmann J."/>
            <person name="Amann R."/>
            <person name="Jetten M.S.M."/>
            <person name="Mascher T."/>
            <person name="Medema M.H."/>
            <person name="Devos D.P."/>
            <person name="Kaster A.-K."/>
            <person name="Ovreas L."/>
            <person name="Rohde M."/>
            <person name="Galperin M.Y."/>
            <person name="Jogler C."/>
        </authorList>
    </citation>
    <scope>NUCLEOTIDE SEQUENCE [LARGE SCALE GENOMIC DNA]</scope>
    <source>
        <strain evidence="3 4">Pla52o</strain>
    </source>
</reference>
<dbReference type="Proteomes" id="UP000316304">
    <property type="component" value="Unassembled WGS sequence"/>
</dbReference>
<protein>
    <recommendedName>
        <fullName evidence="2">NAD(P)-binding domain-containing protein</fullName>
    </recommendedName>
</protein>
<organism evidence="3 4">
    <name type="scientific">Novipirellula galeiformis</name>
    <dbReference type="NCBI Taxonomy" id="2528004"/>
    <lineage>
        <taxon>Bacteria</taxon>
        <taxon>Pseudomonadati</taxon>
        <taxon>Planctomycetota</taxon>
        <taxon>Planctomycetia</taxon>
        <taxon>Pirellulales</taxon>
        <taxon>Pirellulaceae</taxon>
        <taxon>Novipirellula</taxon>
    </lineage>
</organism>